<proteinExistence type="predicted"/>
<dbReference type="GeneID" id="93527826"/>
<dbReference type="PROSITE" id="PS51257">
    <property type="entry name" value="PROKAR_LIPOPROTEIN"/>
    <property type="match status" value="1"/>
</dbReference>
<dbReference type="Proteomes" id="UP000596202">
    <property type="component" value="Chromosome"/>
</dbReference>
<name>A0A9Q7EA26_MYROD</name>
<organism evidence="1 2">
    <name type="scientific">Myroides odoratus</name>
    <name type="common">Flavobacterium odoratum</name>
    <dbReference type="NCBI Taxonomy" id="256"/>
    <lineage>
        <taxon>Bacteria</taxon>
        <taxon>Pseudomonadati</taxon>
        <taxon>Bacteroidota</taxon>
        <taxon>Flavobacteriia</taxon>
        <taxon>Flavobacteriales</taxon>
        <taxon>Flavobacteriaceae</taxon>
        <taxon>Myroides</taxon>
    </lineage>
</organism>
<dbReference type="RefSeq" id="WP_002985137.1">
    <property type="nucleotide sequence ID" value="NZ_CP068108.1"/>
</dbReference>
<reference evidence="1 2" key="1">
    <citation type="submission" date="2021-01" db="EMBL/GenBank/DDBJ databases">
        <title>FDA dAtabase for Regulatory Grade micrObial Sequences (FDA-ARGOS): Supporting development and validation of Infectious Disease Dx tests.</title>
        <authorList>
            <person name="Sproer C."/>
            <person name="Gronow S."/>
            <person name="Severitt S."/>
            <person name="Schroder I."/>
            <person name="Tallon L."/>
            <person name="Sadzewicz L."/>
            <person name="Zhao X."/>
            <person name="Boylan J."/>
            <person name="Ott S."/>
            <person name="Bowen H."/>
            <person name="Vavikolanu K."/>
            <person name="Mehta A."/>
            <person name="Aluvathingal J."/>
            <person name="Nadendla S."/>
            <person name="Lowell S."/>
            <person name="Myers T."/>
            <person name="Yan Y."/>
            <person name="Sichtig H."/>
        </authorList>
    </citation>
    <scope>NUCLEOTIDE SEQUENCE [LARGE SCALE GENOMIC DNA]</scope>
    <source>
        <strain evidence="1 2">FDAARGOS_1131</strain>
    </source>
</reference>
<protein>
    <recommendedName>
        <fullName evidence="3">Lipoprotein</fullName>
    </recommendedName>
</protein>
<evidence type="ECO:0008006" key="3">
    <source>
        <dbReference type="Google" id="ProtNLM"/>
    </source>
</evidence>
<dbReference type="EMBL" id="CP068108">
    <property type="protein sequence ID" value="QQU01892.1"/>
    <property type="molecule type" value="Genomic_DNA"/>
</dbReference>
<gene>
    <name evidence="1" type="ORF">I6I88_09170</name>
</gene>
<accession>A0A9Q7EA26</accession>
<dbReference type="AlphaFoldDB" id="A0A9Q7EA26"/>
<evidence type="ECO:0000313" key="2">
    <source>
        <dbReference type="Proteomes" id="UP000596202"/>
    </source>
</evidence>
<evidence type="ECO:0000313" key="1">
    <source>
        <dbReference type="EMBL" id="QQU01892.1"/>
    </source>
</evidence>
<sequence length="167" mass="19507">MKNTILIGGVLISFLFIIFGCQNKKIIEFDGYALLNYYRFEDRKQIEVIPLYNYDVTTSLESYLLKKDTLSRLITYVSSNNLSYDKILDTKYQKENNSGVLYSLVKIKYSLLNIALEWSSEDVDIVQIGKIKKTCKDFIFTDWNNKNFLVIDSMEYLPLLSEKSTIK</sequence>